<dbReference type="GO" id="GO:0015179">
    <property type="term" value="F:L-amino acid transmembrane transporter activity"/>
    <property type="evidence" value="ECO:0007669"/>
    <property type="project" value="TreeGrafter"/>
</dbReference>
<feature type="transmembrane region" description="Helical" evidence="6">
    <location>
        <begin position="356"/>
        <end position="376"/>
    </location>
</feature>
<feature type="transmembrane region" description="Helical" evidence="6">
    <location>
        <begin position="48"/>
        <end position="70"/>
    </location>
</feature>
<evidence type="ECO:0000256" key="3">
    <source>
        <dbReference type="ARBA" id="ARBA00022692"/>
    </source>
</evidence>
<comment type="similarity">
    <text evidence="2">Belongs to the amino acid/polyamine transporter 2 family.</text>
</comment>
<keyword evidence="3 6" id="KW-0812">Transmembrane</keyword>
<evidence type="ECO:0000256" key="4">
    <source>
        <dbReference type="ARBA" id="ARBA00022989"/>
    </source>
</evidence>
<dbReference type="Pfam" id="PF01490">
    <property type="entry name" value="Aa_trans"/>
    <property type="match status" value="1"/>
</dbReference>
<feature type="transmembrane region" description="Helical" evidence="6">
    <location>
        <begin position="313"/>
        <end position="336"/>
    </location>
</feature>
<feature type="transmembrane region" description="Helical" evidence="6">
    <location>
        <begin position="186"/>
        <end position="210"/>
    </location>
</feature>
<proteinExistence type="inferred from homology"/>
<dbReference type="PANTHER" id="PTHR22950:SF479">
    <property type="entry name" value="AMINO ACID TRANSPORTER (EUROFUNG)-RELATED"/>
    <property type="match status" value="1"/>
</dbReference>
<reference evidence="8 9" key="1">
    <citation type="submission" date="2019-03" db="EMBL/GenBank/DDBJ databases">
        <title>Sequencing 23 genomes of Wallemia ichthyophaga.</title>
        <authorList>
            <person name="Gostincar C."/>
        </authorList>
    </citation>
    <scope>NUCLEOTIDE SEQUENCE [LARGE SCALE GENOMIC DNA]</scope>
    <source>
        <strain evidence="8 9">EXF-8621</strain>
    </source>
</reference>
<feature type="transmembrane region" description="Helical" evidence="6">
    <location>
        <begin position="120"/>
        <end position="140"/>
    </location>
</feature>
<comment type="subcellular location">
    <subcellularLocation>
        <location evidence="1">Membrane</location>
        <topology evidence="1">Multi-pass membrane protein</topology>
    </subcellularLocation>
</comment>
<evidence type="ECO:0000256" key="1">
    <source>
        <dbReference type="ARBA" id="ARBA00004141"/>
    </source>
</evidence>
<keyword evidence="5 6" id="KW-0472">Membrane</keyword>
<evidence type="ECO:0000313" key="8">
    <source>
        <dbReference type="EMBL" id="TIB07351.1"/>
    </source>
</evidence>
<comment type="caution">
    <text evidence="8">The sequence shown here is derived from an EMBL/GenBank/DDBJ whole genome shotgun (WGS) entry which is preliminary data.</text>
</comment>
<dbReference type="PANTHER" id="PTHR22950">
    <property type="entry name" value="AMINO ACID TRANSPORTER"/>
    <property type="match status" value="1"/>
</dbReference>
<gene>
    <name evidence="8" type="ORF">E3P90_04104</name>
</gene>
<evidence type="ECO:0000256" key="5">
    <source>
        <dbReference type="ARBA" id="ARBA00023136"/>
    </source>
</evidence>
<feature type="transmembrane region" description="Helical" evidence="6">
    <location>
        <begin position="382"/>
        <end position="404"/>
    </location>
</feature>
<feature type="transmembrane region" description="Helical" evidence="6">
    <location>
        <begin position="76"/>
        <end position="100"/>
    </location>
</feature>
<evidence type="ECO:0000259" key="7">
    <source>
        <dbReference type="Pfam" id="PF01490"/>
    </source>
</evidence>
<dbReference type="GO" id="GO:0016020">
    <property type="term" value="C:membrane"/>
    <property type="evidence" value="ECO:0007669"/>
    <property type="project" value="UniProtKB-SubCell"/>
</dbReference>
<dbReference type="InterPro" id="IPR013057">
    <property type="entry name" value="AA_transpt_TM"/>
</dbReference>
<dbReference type="Gene3D" id="1.20.1740.10">
    <property type="entry name" value="Amino acid/polyamine transporter I"/>
    <property type="match status" value="1"/>
</dbReference>
<dbReference type="EMBL" id="SPOF01000103">
    <property type="protein sequence ID" value="TIB07351.1"/>
    <property type="molecule type" value="Genomic_DNA"/>
</dbReference>
<feature type="transmembrane region" description="Helical" evidence="6">
    <location>
        <begin position="425"/>
        <end position="448"/>
    </location>
</feature>
<evidence type="ECO:0000256" key="6">
    <source>
        <dbReference type="SAM" id="Phobius"/>
    </source>
</evidence>
<name>A0A4T0HUH3_WALIC</name>
<sequence length="468" mass="51333">MSKTDQEAEKQEPHFRATLDPVEEVDATVDPFSAQAEHKDGAVNFRNMGWISAGLLITCEQVALGILSFPSNFHKMGMFGGVFTTFFLGMLCWLTGIWLVEFKKKYPGCMNYGDAGRIMFGEVGGIIFGYGLVLKSVFMAASHVLSGGIAFRKMIGNNDLVCSIVWTVVMAVVSFLMSLSRRLEKLTFLSIASVTAILTASFITIIATGVQDDSRLVSPGDEPIHWYAFENHGLIGTISALTNIIFGWGGQAIVLTVVSEMKRPDDFKKSLGIVQVLSITFYTIVGATIYSFGGQYVTSPSLTMTARPVMITAYAIALISIFVAGVVPVAAGAKLVYVQAFRHSERLTEKSWRMRFAWMGIVGSFWIFGWVIANLIPFFSEMLSIISSIFSVWFALGLPGVCILHLYRTSEPSWKHVFTLKRSPFIALACLCIAFSAVITPLGIYSAVENIKAGYENGTFDHPFSCAV</sequence>
<organism evidence="8 9">
    <name type="scientific">Wallemia ichthyophaga</name>
    <dbReference type="NCBI Taxonomy" id="245174"/>
    <lineage>
        <taxon>Eukaryota</taxon>
        <taxon>Fungi</taxon>
        <taxon>Dikarya</taxon>
        <taxon>Basidiomycota</taxon>
        <taxon>Wallemiomycotina</taxon>
        <taxon>Wallemiomycetes</taxon>
        <taxon>Wallemiales</taxon>
        <taxon>Wallemiaceae</taxon>
        <taxon>Wallemia</taxon>
    </lineage>
</organism>
<evidence type="ECO:0000256" key="2">
    <source>
        <dbReference type="ARBA" id="ARBA00008066"/>
    </source>
</evidence>
<feature type="transmembrane region" description="Helical" evidence="6">
    <location>
        <begin position="234"/>
        <end position="258"/>
    </location>
</feature>
<protein>
    <recommendedName>
        <fullName evidence="7">Amino acid transporter transmembrane domain-containing protein</fullName>
    </recommendedName>
</protein>
<feature type="domain" description="Amino acid transporter transmembrane" evidence="7">
    <location>
        <begin position="47"/>
        <end position="437"/>
    </location>
</feature>
<feature type="transmembrane region" description="Helical" evidence="6">
    <location>
        <begin position="270"/>
        <end position="293"/>
    </location>
</feature>
<dbReference type="Proteomes" id="UP000306954">
    <property type="component" value="Unassembled WGS sequence"/>
</dbReference>
<dbReference type="AlphaFoldDB" id="A0A4T0HUH3"/>
<accession>A0A4T0HUH3</accession>
<keyword evidence="4 6" id="KW-1133">Transmembrane helix</keyword>
<evidence type="ECO:0000313" key="9">
    <source>
        <dbReference type="Proteomes" id="UP000306954"/>
    </source>
</evidence>
<feature type="transmembrane region" description="Helical" evidence="6">
    <location>
        <begin position="160"/>
        <end position="179"/>
    </location>
</feature>